<reference evidence="1 2" key="2">
    <citation type="submission" date="2020-08" db="EMBL/GenBank/DDBJ databases">
        <authorList>
            <person name="Partida-Martinez L."/>
            <person name="Huntemann M."/>
            <person name="Clum A."/>
            <person name="Wang J."/>
            <person name="Palaniappan K."/>
            <person name="Ritter S."/>
            <person name="Chen I.-M."/>
            <person name="Stamatis D."/>
            <person name="Reddy T."/>
            <person name="O'Malley R."/>
            <person name="Daum C."/>
            <person name="Shapiro N."/>
            <person name="Ivanova N."/>
            <person name="Kyrpides N."/>
            <person name="Woyke T."/>
        </authorList>
    </citation>
    <scope>NUCLEOTIDE SEQUENCE [LARGE SCALE GENOMIC DNA]</scope>
    <source>
        <strain evidence="1 2">RAS26</strain>
    </source>
</reference>
<proteinExistence type="predicted"/>
<evidence type="ECO:0000313" key="1">
    <source>
        <dbReference type="EMBL" id="MBB2922524.1"/>
    </source>
</evidence>
<dbReference type="Proteomes" id="UP000518206">
    <property type="component" value="Unassembled WGS sequence"/>
</dbReference>
<accession>A0A7W4YAY7</accession>
<evidence type="ECO:0000313" key="2">
    <source>
        <dbReference type="Proteomes" id="UP000518206"/>
    </source>
</evidence>
<organism evidence="1 2">
    <name type="scientific">Cellulomonas cellasea</name>
    <dbReference type="NCBI Taxonomy" id="43670"/>
    <lineage>
        <taxon>Bacteria</taxon>
        <taxon>Bacillati</taxon>
        <taxon>Actinomycetota</taxon>
        <taxon>Actinomycetes</taxon>
        <taxon>Micrococcales</taxon>
        <taxon>Cellulomonadaceae</taxon>
        <taxon>Cellulomonas</taxon>
    </lineage>
</organism>
<name>A0A7W4YAY7_9CELL</name>
<sequence>MTADDRAVARYATEAMDDGDLQVLRRLAVIVDRVDPVPAGLVDRIGLALTIDALHTEMAELRMIGTPELALRSDEASIEAVTITFTTDVLTVMITVHAEADRVRVDGWAAPAGELSVELHQGGRIARVTSDADGRFSFSDLGRGPARLVLRRPEQPDVPVVTPQIEL</sequence>
<protein>
    <recommendedName>
        <fullName evidence="3">Carboxypeptidase regulatory-like domain-containing protein</fullName>
    </recommendedName>
</protein>
<gene>
    <name evidence="1" type="ORF">FHR80_001436</name>
</gene>
<reference evidence="1 2" key="1">
    <citation type="submission" date="2020-08" db="EMBL/GenBank/DDBJ databases">
        <title>The Agave Microbiome: Exploring the role of microbial communities in plant adaptations to desert environments.</title>
        <authorList>
            <person name="Partida-Martinez L.P."/>
        </authorList>
    </citation>
    <scope>NUCLEOTIDE SEQUENCE [LARGE SCALE GENOMIC DNA]</scope>
    <source>
        <strain evidence="1 2">RAS26</strain>
    </source>
</reference>
<comment type="caution">
    <text evidence="1">The sequence shown here is derived from an EMBL/GenBank/DDBJ whole genome shotgun (WGS) entry which is preliminary data.</text>
</comment>
<dbReference type="AlphaFoldDB" id="A0A7W4YAY7"/>
<evidence type="ECO:0008006" key="3">
    <source>
        <dbReference type="Google" id="ProtNLM"/>
    </source>
</evidence>
<dbReference type="EMBL" id="JACHVX010000002">
    <property type="protein sequence ID" value="MBB2922524.1"/>
    <property type="molecule type" value="Genomic_DNA"/>
</dbReference>
<dbReference type="RefSeq" id="WP_311701936.1">
    <property type="nucleotide sequence ID" value="NZ_JACHVX010000002.1"/>
</dbReference>